<proteinExistence type="predicted"/>
<feature type="compositionally biased region" description="Low complexity" evidence="2">
    <location>
        <begin position="56"/>
        <end position="69"/>
    </location>
</feature>
<keyword evidence="1" id="KW-0175">Coiled coil</keyword>
<name>A0AAW0CK59_9AGAR</name>
<dbReference type="AlphaFoldDB" id="A0AAW0CK59"/>
<accession>A0AAW0CK59</accession>
<feature type="region of interest" description="Disordered" evidence="2">
    <location>
        <begin position="1"/>
        <end position="84"/>
    </location>
</feature>
<dbReference type="Proteomes" id="UP001362999">
    <property type="component" value="Unassembled WGS sequence"/>
</dbReference>
<evidence type="ECO:0000313" key="4">
    <source>
        <dbReference type="Proteomes" id="UP001362999"/>
    </source>
</evidence>
<keyword evidence="4" id="KW-1185">Reference proteome</keyword>
<protein>
    <submittedName>
        <fullName evidence="3">Uncharacterized protein</fullName>
    </submittedName>
</protein>
<organism evidence="3 4">
    <name type="scientific">Favolaschia claudopus</name>
    <dbReference type="NCBI Taxonomy" id="2862362"/>
    <lineage>
        <taxon>Eukaryota</taxon>
        <taxon>Fungi</taxon>
        <taxon>Dikarya</taxon>
        <taxon>Basidiomycota</taxon>
        <taxon>Agaricomycotina</taxon>
        <taxon>Agaricomycetes</taxon>
        <taxon>Agaricomycetidae</taxon>
        <taxon>Agaricales</taxon>
        <taxon>Marasmiineae</taxon>
        <taxon>Mycenaceae</taxon>
        <taxon>Favolaschia</taxon>
    </lineage>
</organism>
<feature type="compositionally biased region" description="Polar residues" evidence="2">
    <location>
        <begin position="18"/>
        <end position="31"/>
    </location>
</feature>
<sequence>MSPNASSNNNTSAENASTGHPSSPAVDNTSALIDDNLNSIDDDNRSDAASISSMPDLESVSAGSSSDSESNSDSDSDDSVPDLVPVSSDMEIASQRPVIPVHAGGLGPHSLSRVTQALSAMNLNPHGRRFRTANRQDIIRRSAPNGTFSHMRGGRMNPWFRRVYGDLAHRAFEGAIQHRADFPVYIHNYRRGVARYNPNRVRAPNPQGGVIAELIRRLQRLEHALQNLTEEERDWFNRQF</sequence>
<dbReference type="EMBL" id="JAWWNJ010000017">
    <property type="protein sequence ID" value="KAK7038580.1"/>
    <property type="molecule type" value="Genomic_DNA"/>
</dbReference>
<evidence type="ECO:0000256" key="2">
    <source>
        <dbReference type="SAM" id="MobiDB-lite"/>
    </source>
</evidence>
<comment type="caution">
    <text evidence="3">The sequence shown here is derived from an EMBL/GenBank/DDBJ whole genome shotgun (WGS) entry which is preliminary data.</text>
</comment>
<gene>
    <name evidence="3" type="ORF">R3P38DRAFT_3262936</name>
</gene>
<feature type="compositionally biased region" description="Acidic residues" evidence="2">
    <location>
        <begin position="70"/>
        <end position="80"/>
    </location>
</feature>
<evidence type="ECO:0000256" key="1">
    <source>
        <dbReference type="SAM" id="Coils"/>
    </source>
</evidence>
<reference evidence="3 4" key="1">
    <citation type="journal article" date="2024" name="J Genomics">
        <title>Draft genome sequencing and assembly of Favolaschia claudopus CIRM-BRFM 2984 isolated from oak limbs.</title>
        <authorList>
            <person name="Navarro D."/>
            <person name="Drula E."/>
            <person name="Chaduli D."/>
            <person name="Cazenave R."/>
            <person name="Ahrendt S."/>
            <person name="Wang J."/>
            <person name="Lipzen A."/>
            <person name="Daum C."/>
            <person name="Barry K."/>
            <person name="Grigoriev I.V."/>
            <person name="Favel A."/>
            <person name="Rosso M.N."/>
            <person name="Martin F."/>
        </authorList>
    </citation>
    <scope>NUCLEOTIDE SEQUENCE [LARGE SCALE GENOMIC DNA]</scope>
    <source>
        <strain evidence="3 4">CIRM-BRFM 2984</strain>
    </source>
</reference>
<evidence type="ECO:0000313" key="3">
    <source>
        <dbReference type="EMBL" id="KAK7038580.1"/>
    </source>
</evidence>
<feature type="coiled-coil region" evidence="1">
    <location>
        <begin position="211"/>
        <end position="238"/>
    </location>
</feature>
<feature type="compositionally biased region" description="Low complexity" evidence="2">
    <location>
        <begin position="1"/>
        <end position="17"/>
    </location>
</feature>